<accession>A0AAW1SRP3</accession>
<reference evidence="4 5" key="1">
    <citation type="journal article" date="2024" name="Nat. Commun.">
        <title>Phylogenomics reveals the evolutionary origins of lichenization in chlorophyte algae.</title>
        <authorList>
            <person name="Puginier C."/>
            <person name="Libourel C."/>
            <person name="Otte J."/>
            <person name="Skaloud P."/>
            <person name="Haon M."/>
            <person name="Grisel S."/>
            <person name="Petersen M."/>
            <person name="Berrin J.G."/>
            <person name="Delaux P.M."/>
            <person name="Dal Grande F."/>
            <person name="Keller J."/>
        </authorList>
    </citation>
    <scope>NUCLEOTIDE SEQUENCE [LARGE SCALE GENOMIC DNA]</scope>
    <source>
        <strain evidence="4 5">SAG 2523</strain>
    </source>
</reference>
<evidence type="ECO:0000256" key="2">
    <source>
        <dbReference type="SAM" id="Phobius"/>
    </source>
</evidence>
<gene>
    <name evidence="4" type="ORF">WJX84_012419</name>
</gene>
<dbReference type="AlphaFoldDB" id="A0AAW1SRP3"/>
<dbReference type="Proteomes" id="UP001485043">
    <property type="component" value="Unassembled WGS sequence"/>
</dbReference>
<name>A0AAW1SRP3_9CHLO</name>
<evidence type="ECO:0000313" key="4">
    <source>
        <dbReference type="EMBL" id="KAK9853599.1"/>
    </source>
</evidence>
<protein>
    <recommendedName>
        <fullName evidence="3">DUF7794 domain-containing protein</fullName>
    </recommendedName>
</protein>
<dbReference type="InterPro" id="IPR056696">
    <property type="entry name" value="DUF7794"/>
</dbReference>
<feature type="transmembrane region" description="Helical" evidence="2">
    <location>
        <begin position="433"/>
        <end position="452"/>
    </location>
</feature>
<keyword evidence="2" id="KW-1133">Transmembrane helix</keyword>
<evidence type="ECO:0000313" key="5">
    <source>
        <dbReference type="Proteomes" id="UP001485043"/>
    </source>
</evidence>
<dbReference type="GO" id="GO:0012505">
    <property type="term" value="C:endomembrane system"/>
    <property type="evidence" value="ECO:0007669"/>
    <property type="project" value="TreeGrafter"/>
</dbReference>
<keyword evidence="5" id="KW-1185">Reference proteome</keyword>
<dbReference type="PANTHER" id="PTHR37735">
    <property type="entry name" value="OS08G0567000 PROTEIN"/>
    <property type="match status" value="1"/>
</dbReference>
<evidence type="ECO:0000256" key="1">
    <source>
        <dbReference type="SAM" id="MobiDB-lite"/>
    </source>
</evidence>
<organism evidence="4 5">
    <name type="scientific">Apatococcus fuscideae</name>
    <dbReference type="NCBI Taxonomy" id="2026836"/>
    <lineage>
        <taxon>Eukaryota</taxon>
        <taxon>Viridiplantae</taxon>
        <taxon>Chlorophyta</taxon>
        <taxon>core chlorophytes</taxon>
        <taxon>Trebouxiophyceae</taxon>
        <taxon>Chlorellales</taxon>
        <taxon>Chlorellaceae</taxon>
        <taxon>Apatococcus</taxon>
    </lineage>
</organism>
<dbReference type="Pfam" id="PF25070">
    <property type="entry name" value="DUF7794"/>
    <property type="match status" value="1"/>
</dbReference>
<evidence type="ECO:0000259" key="3">
    <source>
        <dbReference type="Pfam" id="PF25070"/>
    </source>
</evidence>
<dbReference type="PANTHER" id="PTHR37735:SF1">
    <property type="entry name" value="OS08G0567000 PROTEIN"/>
    <property type="match status" value="1"/>
</dbReference>
<feature type="region of interest" description="Disordered" evidence="1">
    <location>
        <begin position="1"/>
        <end position="61"/>
    </location>
</feature>
<keyword evidence="2" id="KW-0812">Transmembrane</keyword>
<proteinExistence type="predicted"/>
<feature type="compositionally biased region" description="Polar residues" evidence="1">
    <location>
        <begin position="38"/>
        <end position="47"/>
    </location>
</feature>
<keyword evidence="2" id="KW-0472">Membrane</keyword>
<comment type="caution">
    <text evidence="4">The sequence shown here is derived from an EMBL/GenBank/DDBJ whole genome shotgun (WGS) entry which is preliminary data.</text>
</comment>
<sequence>MAKRKYDKFHDSNGLAEIKSTHPVPAPQPLADKPAQAASHTQLQKTSIFPDDMSDATASRTTGHKGMARWKCICAVEALQLCLGSEESAAIRADEAVAPGSEECERSTVFQHFSVKQKLVWVGQQAFTNARAAGVSRSAISLHRLGQGWNASSKAQAVHVLKADIFTRPQAVLAVQMAGKPFDLRSMAGGRTSRQEALTESTSALELSASLQAVSAAAQSGLDVYRADYATLPGCSDACMEALLQEALLAIGGNYTVGVGGPMRGVARVWQAEGAGGPAVELDLQQLPIRLWAAEIAVLRHTASEMATEKIRREAQSAQSVGSSWLLEATMVGLQAVSQGDKSSLAEYAGAELAVQASIRQAHNILSRAFTDRVATQVVMLAEVPTFVRGLQGLLQWRAVSLRNPSASLSSSLGGTLPSGGRDSLNWQTDSSAWLSFIVIVVFLAAGILCLTNMQFKKDSLLYGRAKAD</sequence>
<feature type="domain" description="DUF7794" evidence="3">
    <location>
        <begin position="158"/>
        <end position="379"/>
    </location>
</feature>
<dbReference type="EMBL" id="JALJOV010001141">
    <property type="protein sequence ID" value="KAK9853599.1"/>
    <property type="molecule type" value="Genomic_DNA"/>
</dbReference>